<dbReference type="EMBL" id="CP053073">
    <property type="protein sequence ID" value="QJR13478.1"/>
    <property type="molecule type" value="Genomic_DNA"/>
</dbReference>
<dbReference type="PANTHER" id="PTHR12149">
    <property type="entry name" value="FRUCTOSAMINE 3 KINASE-RELATED PROTEIN"/>
    <property type="match status" value="1"/>
</dbReference>
<organism evidence="3 4">
    <name type="scientific">Usitatibacter palustris</name>
    <dbReference type="NCBI Taxonomy" id="2732487"/>
    <lineage>
        <taxon>Bacteria</taxon>
        <taxon>Pseudomonadati</taxon>
        <taxon>Pseudomonadota</taxon>
        <taxon>Betaproteobacteria</taxon>
        <taxon>Nitrosomonadales</taxon>
        <taxon>Usitatibacteraceae</taxon>
        <taxon>Usitatibacter</taxon>
    </lineage>
</organism>
<reference evidence="3 4" key="1">
    <citation type="submission" date="2020-04" db="EMBL/GenBank/DDBJ databases">
        <title>Usitatibacter rugosus gen. nov., sp. nov. and Usitatibacter palustris sp. nov., novel members of Usitatibacteraceae fam. nov. within the order Nitrosomonadales isolated from soil.</title>
        <authorList>
            <person name="Huber K.J."/>
            <person name="Neumann-Schaal M."/>
            <person name="Geppert A."/>
            <person name="Luckner M."/>
            <person name="Wanner G."/>
            <person name="Overmann J."/>
        </authorList>
    </citation>
    <scope>NUCLEOTIDE SEQUENCE [LARGE SCALE GENOMIC DNA]</scope>
    <source>
        <strain evidence="3 4">Swamp67</strain>
    </source>
</reference>
<keyword evidence="2 3" id="KW-0808">Transferase</keyword>
<dbReference type="Pfam" id="PF03881">
    <property type="entry name" value="Fructosamin_kin"/>
    <property type="match status" value="1"/>
</dbReference>
<comment type="similarity">
    <text evidence="1 2">Belongs to the fructosamine kinase family.</text>
</comment>
<dbReference type="InParanoid" id="A0A6M4H322"/>
<evidence type="ECO:0000256" key="1">
    <source>
        <dbReference type="ARBA" id="ARBA00009460"/>
    </source>
</evidence>
<dbReference type="InterPro" id="IPR016477">
    <property type="entry name" value="Fructo-/Ketosamine-3-kinase"/>
</dbReference>
<dbReference type="FunCoup" id="A0A6M4H322">
    <property type="interactions" value="361"/>
</dbReference>
<dbReference type="Proteomes" id="UP000503096">
    <property type="component" value="Chromosome"/>
</dbReference>
<evidence type="ECO:0000313" key="3">
    <source>
        <dbReference type="EMBL" id="QJR13478.1"/>
    </source>
</evidence>
<keyword evidence="2 3" id="KW-0418">Kinase</keyword>
<dbReference type="SUPFAM" id="SSF56112">
    <property type="entry name" value="Protein kinase-like (PK-like)"/>
    <property type="match status" value="1"/>
</dbReference>
<dbReference type="KEGG" id="upl:DSM104440_00262"/>
<sequence>MHLDAALRTSLASALTDALEEVVTITDASAVSGGCIHRASRIDGEASGEKRAWFVKVNTEEHAAMFAAEADGLAALAKTGAVRVPKPITHGRGEDHAYLILEWLDLAPLSPASGAALGVALAQLHRTTVVRCGWPRDNFIGSSPQVNDQDNDWVRFWKLNRLHAQLRLAAHNKLPSKMIHRGERLVTDCDAFFTSYRPIPSLLHGDLWSGNASELADGAPAVFDPAVYHGDREADLAMTELFGGFPPDFKAAYRNAWPLDDGYPVRRDLYNLYHVLNHANLFGGNYVRDAEQRVERLLAEIR</sequence>
<evidence type="ECO:0000313" key="4">
    <source>
        <dbReference type="Proteomes" id="UP000503096"/>
    </source>
</evidence>
<dbReference type="RefSeq" id="WP_171160063.1">
    <property type="nucleotide sequence ID" value="NZ_CP053073.1"/>
</dbReference>
<dbReference type="Gene3D" id="3.90.1200.10">
    <property type="match status" value="1"/>
</dbReference>
<dbReference type="InterPro" id="IPR011009">
    <property type="entry name" value="Kinase-like_dom_sf"/>
</dbReference>
<evidence type="ECO:0000256" key="2">
    <source>
        <dbReference type="PIRNR" id="PIRNR006221"/>
    </source>
</evidence>
<protein>
    <submittedName>
        <fullName evidence="3">Putative ketoamine kinase</fullName>
        <ecNumber evidence="3">2.7.1.-</ecNumber>
    </submittedName>
</protein>
<dbReference type="GO" id="GO:0016301">
    <property type="term" value="F:kinase activity"/>
    <property type="evidence" value="ECO:0007669"/>
    <property type="project" value="UniProtKB-UniRule"/>
</dbReference>
<name>A0A6M4H322_9PROT</name>
<dbReference type="Gene3D" id="3.30.200.20">
    <property type="entry name" value="Phosphorylase Kinase, domain 1"/>
    <property type="match status" value="1"/>
</dbReference>
<dbReference type="PIRSF" id="PIRSF006221">
    <property type="entry name" value="Ketosamine-3-kinase"/>
    <property type="match status" value="1"/>
</dbReference>
<gene>
    <name evidence="3" type="ORF">DSM104440_00262</name>
</gene>
<dbReference type="AlphaFoldDB" id="A0A6M4H322"/>
<accession>A0A6M4H322</accession>
<proteinExistence type="inferred from homology"/>
<keyword evidence="4" id="KW-1185">Reference proteome</keyword>
<dbReference type="PANTHER" id="PTHR12149:SF8">
    <property type="entry name" value="PROTEIN-RIBULOSAMINE 3-KINASE"/>
    <property type="match status" value="1"/>
</dbReference>
<dbReference type="EC" id="2.7.1.-" evidence="3"/>